<feature type="compositionally biased region" description="Acidic residues" evidence="1">
    <location>
        <begin position="313"/>
        <end position="322"/>
    </location>
</feature>
<name>A0A549SHG6_METSR</name>
<feature type="compositionally biased region" description="Polar residues" evidence="1">
    <location>
        <begin position="1"/>
        <end position="10"/>
    </location>
</feature>
<evidence type="ECO:0000259" key="2">
    <source>
        <dbReference type="Pfam" id="PF08401"/>
    </source>
</evidence>
<comment type="caution">
    <text evidence="4">The sequence shown here is derived from an EMBL/GenBank/DDBJ whole genome shotgun (WGS) entry which is preliminary data.</text>
</comment>
<dbReference type="EMBL" id="VJMF01000078">
    <property type="protein sequence ID" value="TRL28997.1"/>
    <property type="molecule type" value="Genomic_DNA"/>
</dbReference>
<dbReference type="Pfam" id="PF18818">
    <property type="entry name" value="MPTase-PolyVal"/>
    <property type="match status" value="1"/>
</dbReference>
<evidence type="ECO:0000313" key="5">
    <source>
        <dbReference type="Proteomes" id="UP000316781"/>
    </source>
</evidence>
<dbReference type="AlphaFoldDB" id="A0A549SHG6"/>
<organism evidence="4 5">
    <name type="scientific">Methylosinus sporium</name>
    <dbReference type="NCBI Taxonomy" id="428"/>
    <lineage>
        <taxon>Bacteria</taxon>
        <taxon>Pseudomonadati</taxon>
        <taxon>Pseudomonadota</taxon>
        <taxon>Alphaproteobacteria</taxon>
        <taxon>Hyphomicrobiales</taxon>
        <taxon>Methylocystaceae</taxon>
        <taxon>Methylosinus</taxon>
    </lineage>
</organism>
<proteinExistence type="predicted"/>
<dbReference type="InterPro" id="IPR017113">
    <property type="entry name" value="Antirestriction_ArdC"/>
</dbReference>
<dbReference type="PIRSF" id="PIRSF037112">
    <property type="entry name" value="Antirestriction_ArdC"/>
    <property type="match status" value="1"/>
</dbReference>
<gene>
    <name evidence="4" type="ORF">FM996_18160</name>
</gene>
<accession>A0A549SHG6</accession>
<feature type="region of interest" description="Disordered" evidence="1">
    <location>
        <begin position="1"/>
        <end position="23"/>
    </location>
</feature>
<evidence type="ECO:0000256" key="1">
    <source>
        <dbReference type="SAM" id="MobiDB-lite"/>
    </source>
</evidence>
<dbReference type="Proteomes" id="UP000316781">
    <property type="component" value="Unassembled WGS sequence"/>
</dbReference>
<dbReference type="InterPro" id="IPR013610">
    <property type="entry name" value="ArdC_N"/>
</dbReference>
<evidence type="ECO:0000313" key="4">
    <source>
        <dbReference type="EMBL" id="TRL28997.1"/>
    </source>
</evidence>
<feature type="domain" description="N-terminal" evidence="2">
    <location>
        <begin position="22"/>
        <end position="143"/>
    </location>
</feature>
<feature type="domain" description="Polyvalent protein metallopeptidase" evidence="3">
    <location>
        <begin position="169"/>
        <end position="292"/>
    </location>
</feature>
<dbReference type="GO" id="GO:0003697">
    <property type="term" value="F:single-stranded DNA binding"/>
    <property type="evidence" value="ECO:0007669"/>
    <property type="project" value="InterPro"/>
</dbReference>
<protein>
    <submittedName>
        <fullName evidence="4">DUF1738 domain-containing protein</fullName>
    </submittedName>
</protein>
<dbReference type="InterPro" id="IPR041459">
    <property type="entry name" value="MPTase-PolyVal"/>
</dbReference>
<feature type="region of interest" description="Disordered" evidence="1">
    <location>
        <begin position="310"/>
        <end position="331"/>
    </location>
</feature>
<dbReference type="Pfam" id="PF08401">
    <property type="entry name" value="ArdcN"/>
    <property type="match status" value="1"/>
</dbReference>
<evidence type="ECO:0000259" key="3">
    <source>
        <dbReference type="Pfam" id="PF18818"/>
    </source>
</evidence>
<sequence length="331" mass="36874">MERTNQMSNFKKQKAHAPTRRDHYQEVTDRIVAALEAGTPPWRRPWDPEKSGGPLSPINAVTGRRYHGINVLLLGMTQFSFASGDPRFCSYKQAKDRGWQVRAGEKGTTVYFYKSLRVEDRDAPADGEEHMRNIPLLRSFTVFNGSQIDGIPAFTPPTIEEAPWRRFDAADIIMRNSGAVIRIGGDRAFYRPATDTIHLPPKNAFRSPEGLASVAIHELAHWSAAPSRLNRDLTGEFGSAKYALEELIADITSCLVNTELGLPTDIENHASYVARWLERLKTDKREIFRAAAAAQKAADYCLAFHPDFAESQSDSDEQDAADSDAPLVEAA</sequence>
<reference evidence="4 5" key="1">
    <citation type="submission" date="2019-07" db="EMBL/GenBank/DDBJ databases">
        <title>Ln-dependent methylotrophs.</title>
        <authorList>
            <person name="Tani A."/>
        </authorList>
    </citation>
    <scope>NUCLEOTIDE SEQUENCE [LARGE SCALE GENOMIC DNA]</scope>
    <source>
        <strain evidence="4 5">SM89A</strain>
    </source>
</reference>